<dbReference type="InterPro" id="IPR032466">
    <property type="entry name" value="Metal_Hydrolase"/>
</dbReference>
<dbReference type="GO" id="GO:0016787">
    <property type="term" value="F:hydrolase activity"/>
    <property type="evidence" value="ECO:0007669"/>
    <property type="project" value="InterPro"/>
</dbReference>
<name>A0A1L3MJE4_9MICO</name>
<dbReference type="GO" id="GO:0019748">
    <property type="term" value="P:secondary metabolic process"/>
    <property type="evidence" value="ECO:0007669"/>
    <property type="project" value="TreeGrafter"/>
</dbReference>
<dbReference type="EMBL" id="CP013290">
    <property type="protein sequence ID" value="APH02416.1"/>
    <property type="molecule type" value="Genomic_DNA"/>
</dbReference>
<evidence type="ECO:0000256" key="1">
    <source>
        <dbReference type="ARBA" id="ARBA00023239"/>
    </source>
</evidence>
<dbReference type="Proteomes" id="UP000182938">
    <property type="component" value="Chromosome"/>
</dbReference>
<dbReference type="Gene3D" id="3.20.20.140">
    <property type="entry name" value="Metal-dependent hydrolases"/>
    <property type="match status" value="1"/>
</dbReference>
<organism evidence="3 4">
    <name type="scientific">Janibacter indicus</name>
    <dbReference type="NCBI Taxonomy" id="857417"/>
    <lineage>
        <taxon>Bacteria</taxon>
        <taxon>Bacillati</taxon>
        <taxon>Actinomycetota</taxon>
        <taxon>Actinomycetes</taxon>
        <taxon>Micrococcales</taxon>
        <taxon>Intrasporangiaceae</taxon>
        <taxon>Janibacter</taxon>
    </lineage>
</organism>
<dbReference type="InterPro" id="IPR006680">
    <property type="entry name" value="Amidohydro-rel"/>
</dbReference>
<proteinExistence type="predicted"/>
<gene>
    <name evidence="3" type="ORF">ASJ30_13485</name>
</gene>
<evidence type="ECO:0000259" key="2">
    <source>
        <dbReference type="Pfam" id="PF04909"/>
    </source>
</evidence>
<evidence type="ECO:0000313" key="3">
    <source>
        <dbReference type="EMBL" id="APH02416.1"/>
    </source>
</evidence>
<dbReference type="GO" id="GO:0005737">
    <property type="term" value="C:cytoplasm"/>
    <property type="evidence" value="ECO:0007669"/>
    <property type="project" value="TreeGrafter"/>
</dbReference>
<dbReference type="KEGG" id="jte:ASJ30_13485"/>
<dbReference type="SUPFAM" id="SSF51556">
    <property type="entry name" value="Metallo-dependent hydrolases"/>
    <property type="match status" value="1"/>
</dbReference>
<dbReference type="Pfam" id="PF04909">
    <property type="entry name" value="Amidohydro_2"/>
    <property type="match status" value="1"/>
</dbReference>
<protein>
    <recommendedName>
        <fullName evidence="2">Amidohydrolase-related domain-containing protein</fullName>
    </recommendedName>
</protein>
<reference evidence="3 4" key="1">
    <citation type="submission" date="2015-11" db="EMBL/GenBank/DDBJ databases">
        <authorList>
            <person name="Zhang Y."/>
            <person name="Guo Z."/>
        </authorList>
    </citation>
    <scope>NUCLEOTIDE SEQUENCE [LARGE SCALE GENOMIC DNA]</scope>
    <source>
        <strain evidence="3 4">YFY001</strain>
    </source>
</reference>
<dbReference type="InterPro" id="IPR032465">
    <property type="entry name" value="ACMSD"/>
</dbReference>
<dbReference type="RefSeq" id="WP_072625560.1">
    <property type="nucleotide sequence ID" value="NZ_CP013290.1"/>
</dbReference>
<evidence type="ECO:0000313" key="4">
    <source>
        <dbReference type="Proteomes" id="UP000182938"/>
    </source>
</evidence>
<keyword evidence="4" id="KW-1185">Reference proteome</keyword>
<dbReference type="GO" id="GO:0016831">
    <property type="term" value="F:carboxy-lyase activity"/>
    <property type="evidence" value="ECO:0007669"/>
    <property type="project" value="InterPro"/>
</dbReference>
<sequence>MSTETQVAPVGHDKPDVDYPIYDADQHYYEPADCISRHLDPKYRGIVRWADIEGRKTVLINGRQLTVVPNPTYDPVAEPGSLETYFRSENFEGKELRDMVTMQSIQPEYRNRDARIKRLDEQGVEQTWLLPSFGLGIEEMLQEDPESTAAIFTAYNRWLDEDWGYARDNRIIAPPMITLADAQKAEAEVDRVLELGARMVILKAGPVANPYGRPPSPADPMFDGVWARLAESGTVVVIHAGDAGYTKFLSDWGEGTRYTGLKSSPLTEVLSLGVERPIFDMMAAMICHGLFDRHPALRVATVELGSAWLPDLHRRLRAAYGKTPQLFKRDPIESLREHVWIAPFYEDKVDALREVQGADRILLGSDWPHPEGLPTPRSAVADFQVLGEDDMRKALRENQISLTGPR</sequence>
<feature type="domain" description="Amidohydrolase-related" evidence="2">
    <location>
        <begin position="115"/>
        <end position="398"/>
    </location>
</feature>
<dbReference type="PANTHER" id="PTHR21240:SF28">
    <property type="entry name" value="ISO-OROTATE DECARBOXYLASE (EUROFUNG)"/>
    <property type="match status" value="1"/>
</dbReference>
<dbReference type="PANTHER" id="PTHR21240">
    <property type="entry name" value="2-AMINO-3-CARBOXYLMUCONATE-6-SEMIALDEHYDE DECARBOXYLASE"/>
    <property type="match status" value="1"/>
</dbReference>
<accession>A0A1L3MJE4</accession>
<keyword evidence="1" id="KW-0456">Lyase</keyword>
<dbReference type="AlphaFoldDB" id="A0A1L3MJE4"/>